<dbReference type="STRING" id="1121884.SAMN02745131_01190"/>
<dbReference type="AlphaFoldDB" id="A0A1M4WR37"/>
<feature type="transmembrane region" description="Helical" evidence="1">
    <location>
        <begin position="31"/>
        <end position="48"/>
    </location>
</feature>
<dbReference type="EMBL" id="FQUU01000004">
    <property type="protein sequence ID" value="SHE83650.1"/>
    <property type="molecule type" value="Genomic_DNA"/>
</dbReference>
<evidence type="ECO:0000256" key="1">
    <source>
        <dbReference type="SAM" id="Phobius"/>
    </source>
</evidence>
<dbReference type="Proteomes" id="UP000184048">
    <property type="component" value="Unassembled WGS sequence"/>
</dbReference>
<dbReference type="Pfam" id="PF09976">
    <property type="entry name" value="TPR_21"/>
    <property type="match status" value="1"/>
</dbReference>
<dbReference type="InterPro" id="IPR019734">
    <property type="entry name" value="TPR_rpt"/>
</dbReference>
<dbReference type="SUPFAM" id="SSF48452">
    <property type="entry name" value="TPR-like"/>
    <property type="match status" value="1"/>
</dbReference>
<dbReference type="InterPro" id="IPR018704">
    <property type="entry name" value="SecYEG/CpoB_TPR"/>
</dbReference>
<keyword evidence="1" id="KW-0812">Transmembrane</keyword>
<proteinExistence type="predicted"/>
<dbReference type="RefSeq" id="WP_072834401.1">
    <property type="nucleotide sequence ID" value="NZ_FQUU01000004.1"/>
</dbReference>
<dbReference type="Gene3D" id="1.25.40.10">
    <property type="entry name" value="Tetratricopeptide repeat domain"/>
    <property type="match status" value="2"/>
</dbReference>
<dbReference type="Pfam" id="PF13174">
    <property type="entry name" value="TPR_6"/>
    <property type="match status" value="1"/>
</dbReference>
<evidence type="ECO:0000313" key="3">
    <source>
        <dbReference type="EMBL" id="SHE83650.1"/>
    </source>
</evidence>
<accession>A0A1M4WR37</accession>
<feature type="domain" description="Ancillary SecYEG translocon subunit/Cell division coordinator CpoB TPR" evidence="2">
    <location>
        <begin position="21"/>
        <end position="129"/>
    </location>
</feature>
<keyword evidence="1" id="KW-1133">Transmembrane helix</keyword>
<evidence type="ECO:0000259" key="2">
    <source>
        <dbReference type="Pfam" id="PF09976"/>
    </source>
</evidence>
<keyword evidence="4" id="KW-1185">Reference proteome</keyword>
<protein>
    <recommendedName>
        <fullName evidence="2">Ancillary SecYEG translocon subunit/Cell division coordinator CpoB TPR domain-containing protein</fullName>
    </recommendedName>
</protein>
<reference evidence="3 4" key="1">
    <citation type="submission" date="2016-11" db="EMBL/GenBank/DDBJ databases">
        <authorList>
            <person name="Jaros S."/>
            <person name="Januszkiewicz K."/>
            <person name="Wedrychowicz H."/>
        </authorList>
    </citation>
    <scope>NUCLEOTIDE SEQUENCE [LARGE SCALE GENOMIC DNA]</scope>
    <source>
        <strain evidence="3 4">DSM 18119</strain>
    </source>
</reference>
<evidence type="ECO:0000313" key="4">
    <source>
        <dbReference type="Proteomes" id="UP000184048"/>
    </source>
</evidence>
<name>A0A1M4WR37_9BACT</name>
<organism evidence="3 4">
    <name type="scientific">Flavisolibacter ginsengisoli DSM 18119</name>
    <dbReference type="NCBI Taxonomy" id="1121884"/>
    <lineage>
        <taxon>Bacteria</taxon>
        <taxon>Pseudomonadati</taxon>
        <taxon>Bacteroidota</taxon>
        <taxon>Chitinophagia</taxon>
        <taxon>Chitinophagales</taxon>
        <taxon>Chitinophagaceae</taxon>
        <taxon>Flavisolibacter</taxon>
    </lineage>
</organism>
<dbReference type="OrthoDB" id="9808622at2"/>
<sequence length="229" mass="25869">MAEVKHPRHQAENEEVVERAKDFWARYNRPILMVCAAIIVVGGGYLAYKYLVKAPKEKKAAEAIFKAEEYYRADSLNKALKGDGQYPGFEKVISQYGGTDAGNMAKFYAGTIYLKTGDYAKAEKSLKDFDTDAEQIKARSYKLLADAYAGEGKNADAFSYYKKAAHEFETDEQGSSEYLFLAAYFADRVLNDKKQAIDLYKELKKKFPQSTYTMEADKYLAQAGVYNVD</sequence>
<gene>
    <name evidence="3" type="ORF">SAMN02745131_01190</name>
</gene>
<dbReference type="InterPro" id="IPR011990">
    <property type="entry name" value="TPR-like_helical_dom_sf"/>
</dbReference>
<keyword evidence="1" id="KW-0472">Membrane</keyword>